<dbReference type="EMBL" id="LT629777">
    <property type="protein sequence ID" value="SDR97954.1"/>
    <property type="molecule type" value="Genomic_DNA"/>
</dbReference>
<proteinExistence type="predicted"/>
<dbReference type="RefSeq" id="WP_232000449.1">
    <property type="nucleotide sequence ID" value="NZ_LT629777.1"/>
</dbReference>
<dbReference type="Proteomes" id="UP000199524">
    <property type="component" value="Chromosome I"/>
</dbReference>
<accession>A0A1H1NG82</accession>
<dbReference type="GeneID" id="300210744"/>
<evidence type="ECO:0000313" key="1">
    <source>
        <dbReference type="EMBL" id="SDR97954.1"/>
    </source>
</evidence>
<name>A0A1H1NG82_9PSED</name>
<keyword evidence="2" id="KW-1185">Reference proteome</keyword>
<dbReference type="GO" id="GO:0044659">
    <property type="term" value="P:viral release from host cell by cytolysis"/>
    <property type="evidence" value="ECO:0007669"/>
    <property type="project" value="InterPro"/>
</dbReference>
<sequence length="233" mass="24569">MFAISCSRYEVVSLAIDQCVSCAVYQRAIRARVDRTAAAFERGDTLLQVDHRVEQAGYMVLALALIGAGAGAAWEWQANAYGKRLAEQGAAYQADLSSIATAGAAQARQAVEQQQVAQKALADLDAKSTQEKADALAKNDLLRRLYGVSQTDNEKLHADVASGQRRLRIAAACSVASSGSVVPQAASASGLGDAASVELAPTAGQTVFDIRARIIADQAALRALQAYVREVCQ</sequence>
<protein>
    <submittedName>
        <fullName evidence="1">Prophage endopeptidase</fullName>
    </submittedName>
</protein>
<evidence type="ECO:0000313" key="2">
    <source>
        <dbReference type="Proteomes" id="UP000199524"/>
    </source>
</evidence>
<reference evidence="2" key="1">
    <citation type="submission" date="2016-10" db="EMBL/GenBank/DDBJ databases">
        <authorList>
            <person name="Varghese N."/>
            <person name="Submissions S."/>
        </authorList>
    </citation>
    <scope>NUCLEOTIDE SEQUENCE [LARGE SCALE GENOMIC DNA]</scope>
    <source>
        <strain evidence="2">ATCC 23835</strain>
    </source>
</reference>
<dbReference type="InterPro" id="IPR004929">
    <property type="entry name" value="I-spanin"/>
</dbReference>
<dbReference type="AlphaFoldDB" id="A0A1H1NG82"/>
<gene>
    <name evidence="1" type="ORF">SAMN05216598_0129</name>
</gene>
<dbReference type="Pfam" id="PF03245">
    <property type="entry name" value="Phage_lysis"/>
    <property type="match status" value="1"/>
</dbReference>
<organism evidence="1 2">
    <name type="scientific">Pseudomonas asplenii</name>
    <dbReference type="NCBI Taxonomy" id="53407"/>
    <lineage>
        <taxon>Bacteria</taxon>
        <taxon>Pseudomonadati</taxon>
        <taxon>Pseudomonadota</taxon>
        <taxon>Gammaproteobacteria</taxon>
        <taxon>Pseudomonadales</taxon>
        <taxon>Pseudomonadaceae</taxon>
        <taxon>Pseudomonas</taxon>
    </lineage>
</organism>